<dbReference type="CDD" id="cd06171">
    <property type="entry name" value="Sigma70_r4"/>
    <property type="match status" value="1"/>
</dbReference>
<reference evidence="8" key="1">
    <citation type="submission" date="2021-03" db="EMBL/GenBank/DDBJ databases">
        <authorList>
            <person name="Kanchanasin P."/>
            <person name="Saeng-In P."/>
            <person name="Phongsopitanun W."/>
            <person name="Yuki M."/>
            <person name="Kudo T."/>
            <person name="Ohkuma M."/>
            <person name="Tanasupawat S."/>
        </authorList>
    </citation>
    <scope>NUCLEOTIDE SEQUENCE</scope>
    <source>
        <strain evidence="8">GKU 128</strain>
    </source>
</reference>
<dbReference type="Gene3D" id="1.10.10.10">
    <property type="entry name" value="Winged helix-like DNA-binding domain superfamily/Winged helix DNA-binding domain"/>
    <property type="match status" value="1"/>
</dbReference>
<comment type="caution">
    <text evidence="8">The sequence shown here is derived from an EMBL/GenBank/DDBJ whole genome shotgun (WGS) entry which is preliminary data.</text>
</comment>
<proteinExistence type="inferred from homology"/>
<evidence type="ECO:0000259" key="7">
    <source>
        <dbReference type="Pfam" id="PF08281"/>
    </source>
</evidence>
<accession>A0A939PD86</accession>
<dbReference type="GO" id="GO:0016987">
    <property type="term" value="F:sigma factor activity"/>
    <property type="evidence" value="ECO:0007669"/>
    <property type="project" value="UniProtKB-KW"/>
</dbReference>
<dbReference type="GO" id="GO:0006352">
    <property type="term" value="P:DNA-templated transcription initiation"/>
    <property type="evidence" value="ECO:0007669"/>
    <property type="project" value="InterPro"/>
</dbReference>
<evidence type="ECO:0000259" key="6">
    <source>
        <dbReference type="Pfam" id="PF04542"/>
    </source>
</evidence>
<dbReference type="PANTHER" id="PTHR43133">
    <property type="entry name" value="RNA POLYMERASE ECF-TYPE SIGMA FACTO"/>
    <property type="match status" value="1"/>
</dbReference>
<comment type="similarity">
    <text evidence="1">Belongs to the sigma-70 factor family. ECF subfamily.</text>
</comment>
<dbReference type="InterPro" id="IPR007627">
    <property type="entry name" value="RNA_pol_sigma70_r2"/>
</dbReference>
<keyword evidence="3" id="KW-0731">Sigma factor</keyword>
<evidence type="ECO:0000256" key="5">
    <source>
        <dbReference type="ARBA" id="ARBA00023163"/>
    </source>
</evidence>
<dbReference type="InterPro" id="IPR013324">
    <property type="entry name" value="RNA_pol_sigma_r3/r4-like"/>
</dbReference>
<evidence type="ECO:0000256" key="4">
    <source>
        <dbReference type="ARBA" id="ARBA00023125"/>
    </source>
</evidence>
<dbReference type="EMBL" id="JAGEOJ010000010">
    <property type="protein sequence ID" value="MBO2450465.1"/>
    <property type="molecule type" value="Genomic_DNA"/>
</dbReference>
<evidence type="ECO:0000256" key="3">
    <source>
        <dbReference type="ARBA" id="ARBA00023082"/>
    </source>
</evidence>
<keyword evidence="9" id="KW-1185">Reference proteome</keyword>
<dbReference type="SUPFAM" id="SSF88659">
    <property type="entry name" value="Sigma3 and sigma4 domains of RNA polymerase sigma factors"/>
    <property type="match status" value="1"/>
</dbReference>
<dbReference type="NCBIfam" id="TIGR02937">
    <property type="entry name" value="sigma70-ECF"/>
    <property type="match status" value="1"/>
</dbReference>
<evidence type="ECO:0000256" key="1">
    <source>
        <dbReference type="ARBA" id="ARBA00010641"/>
    </source>
</evidence>
<dbReference type="AlphaFoldDB" id="A0A939PD86"/>
<dbReference type="Pfam" id="PF08281">
    <property type="entry name" value="Sigma70_r4_2"/>
    <property type="match status" value="1"/>
</dbReference>
<protein>
    <submittedName>
        <fullName evidence="8">Sigma-70 family RNA polymerase sigma factor</fullName>
    </submittedName>
</protein>
<dbReference type="GO" id="GO:0003677">
    <property type="term" value="F:DNA binding"/>
    <property type="evidence" value="ECO:0007669"/>
    <property type="project" value="UniProtKB-KW"/>
</dbReference>
<dbReference type="InterPro" id="IPR036388">
    <property type="entry name" value="WH-like_DNA-bd_sf"/>
</dbReference>
<dbReference type="InterPro" id="IPR014284">
    <property type="entry name" value="RNA_pol_sigma-70_dom"/>
</dbReference>
<evidence type="ECO:0000313" key="9">
    <source>
        <dbReference type="Proteomes" id="UP000669179"/>
    </source>
</evidence>
<dbReference type="SUPFAM" id="SSF88946">
    <property type="entry name" value="Sigma2 domain of RNA polymerase sigma factors"/>
    <property type="match status" value="1"/>
</dbReference>
<organism evidence="8 9">
    <name type="scientific">Actinomadura barringtoniae</name>
    <dbReference type="NCBI Taxonomy" id="1427535"/>
    <lineage>
        <taxon>Bacteria</taxon>
        <taxon>Bacillati</taxon>
        <taxon>Actinomycetota</taxon>
        <taxon>Actinomycetes</taxon>
        <taxon>Streptosporangiales</taxon>
        <taxon>Thermomonosporaceae</taxon>
        <taxon>Actinomadura</taxon>
    </lineage>
</organism>
<keyword evidence="4" id="KW-0238">DNA-binding</keyword>
<keyword evidence="5" id="KW-0804">Transcription</keyword>
<dbReference type="InterPro" id="IPR013325">
    <property type="entry name" value="RNA_pol_sigma_r2"/>
</dbReference>
<name>A0A939PD86_9ACTN</name>
<gene>
    <name evidence="8" type="ORF">J4573_25405</name>
</gene>
<evidence type="ECO:0000313" key="8">
    <source>
        <dbReference type="EMBL" id="MBO2450465.1"/>
    </source>
</evidence>
<keyword evidence="2" id="KW-0805">Transcription regulation</keyword>
<evidence type="ECO:0000256" key="2">
    <source>
        <dbReference type="ARBA" id="ARBA00023015"/>
    </source>
</evidence>
<dbReference type="InterPro" id="IPR013249">
    <property type="entry name" value="RNA_pol_sigma70_r4_t2"/>
</dbReference>
<dbReference type="InterPro" id="IPR039425">
    <property type="entry name" value="RNA_pol_sigma-70-like"/>
</dbReference>
<dbReference type="PANTHER" id="PTHR43133:SF50">
    <property type="entry name" value="ECF RNA POLYMERASE SIGMA FACTOR SIGM"/>
    <property type="match status" value="1"/>
</dbReference>
<feature type="domain" description="RNA polymerase sigma factor 70 region 4 type 2" evidence="7">
    <location>
        <begin position="97"/>
        <end position="149"/>
    </location>
</feature>
<feature type="domain" description="RNA polymerase sigma-70 region 2" evidence="6">
    <location>
        <begin position="4"/>
        <end position="72"/>
    </location>
</feature>
<dbReference type="Proteomes" id="UP000669179">
    <property type="component" value="Unassembled WGS sequence"/>
</dbReference>
<dbReference type="Gene3D" id="1.10.1740.10">
    <property type="match status" value="1"/>
</dbReference>
<sequence>MTSLYEEHQVALIRLAVLLVGDEPTAENVVQDVFVRIRHKAPRLHDEARLLTHVRAAVLNGCRTELRRRERRWRPTEPDRPPVWSTESNAFLSQNDRELMRALQQLPRRQREALILRYYLGYSDAETAAAMGIRPGTVRSATTRALAALSTEMGGEVR</sequence>
<dbReference type="Pfam" id="PF04542">
    <property type="entry name" value="Sigma70_r2"/>
    <property type="match status" value="1"/>
</dbReference>